<protein>
    <submittedName>
        <fullName evidence="1">Uncharacterized protein</fullName>
    </submittedName>
</protein>
<name>A0A2N9FHT0_FAGSY</name>
<evidence type="ECO:0000313" key="1">
    <source>
        <dbReference type="EMBL" id="SPC86481.1"/>
    </source>
</evidence>
<dbReference type="EMBL" id="OIVN01000854">
    <property type="protein sequence ID" value="SPC86481.1"/>
    <property type="molecule type" value="Genomic_DNA"/>
</dbReference>
<proteinExistence type="predicted"/>
<dbReference type="AlphaFoldDB" id="A0A2N9FHT0"/>
<sequence length="103" mass="11442">MGRLASSWLRAAVGLELGSELVVEGGAMGLEVELVVELMVDRSLDLRSKPAQIRIRCEPVCSCSCHHLSLRRARAPRTGVAHDCDDLWVLICLFLVLMEWVLL</sequence>
<reference evidence="1" key="1">
    <citation type="submission" date="2018-02" db="EMBL/GenBank/DDBJ databases">
        <authorList>
            <person name="Cohen D.B."/>
            <person name="Kent A.D."/>
        </authorList>
    </citation>
    <scope>NUCLEOTIDE SEQUENCE</scope>
</reference>
<accession>A0A2N9FHT0</accession>
<gene>
    <name evidence="1" type="ORF">FSB_LOCUS14363</name>
</gene>
<organism evidence="1">
    <name type="scientific">Fagus sylvatica</name>
    <name type="common">Beechnut</name>
    <dbReference type="NCBI Taxonomy" id="28930"/>
    <lineage>
        <taxon>Eukaryota</taxon>
        <taxon>Viridiplantae</taxon>
        <taxon>Streptophyta</taxon>
        <taxon>Embryophyta</taxon>
        <taxon>Tracheophyta</taxon>
        <taxon>Spermatophyta</taxon>
        <taxon>Magnoliopsida</taxon>
        <taxon>eudicotyledons</taxon>
        <taxon>Gunneridae</taxon>
        <taxon>Pentapetalae</taxon>
        <taxon>rosids</taxon>
        <taxon>fabids</taxon>
        <taxon>Fagales</taxon>
        <taxon>Fagaceae</taxon>
        <taxon>Fagus</taxon>
    </lineage>
</organism>